<dbReference type="EMBL" id="JWZT01003723">
    <property type="protein sequence ID" value="KII65785.1"/>
    <property type="molecule type" value="Genomic_DNA"/>
</dbReference>
<evidence type="ECO:0000256" key="3">
    <source>
        <dbReference type="SAM" id="MobiDB-lite"/>
    </source>
</evidence>
<dbReference type="GO" id="GO:0036435">
    <property type="term" value="F:K48-linked polyubiquitin modification-dependent protein binding"/>
    <property type="evidence" value="ECO:0007669"/>
    <property type="project" value="UniProtKB-UniRule"/>
</dbReference>
<feature type="region of interest" description="Disordered" evidence="3">
    <location>
        <begin position="1"/>
        <end position="41"/>
    </location>
</feature>
<dbReference type="GO" id="GO:0071108">
    <property type="term" value="P:protein K48-linked deubiquitination"/>
    <property type="evidence" value="ECO:0007669"/>
    <property type="project" value="TreeGrafter"/>
</dbReference>
<sequence>MDSDEAHMPNPSVSCTNTSSANDSESTRVKDTDNSTDLGMGPPISARTDVVLSGVKYIELGGVRYPIFTQLLSGPCPLLAIMNALVLQGRLHIELPPEQDMIENETLLIHLLTFTTNLSKSSNDQNDEYKLLLNESVEIASTLSKGLNLNVYFSGVSKFEYTKEIGLLDILDLRLYHGWIIDPNETELYEQCGKCSYNELMMKMCGWDGKGTESQEYRNYVLATNFLNEYPTQLSKYGLELLKDSIPENIISLFFRNDHFSTIIRRGQKLYSLVTDYGYQNDRNIVWETVTLKGAGTFYNSRFETVYQSGIDQGSISSSTETNNTTPTVTESQNAHSATRQQKNQNDIDCYIL</sequence>
<comment type="similarity">
    <text evidence="1 2">Belongs to the MINDY deubiquitinase family. FAM63 subfamily.</text>
</comment>
<keyword evidence="6" id="KW-1185">Reference proteome</keyword>
<evidence type="ECO:0000259" key="4">
    <source>
        <dbReference type="Pfam" id="PF04424"/>
    </source>
</evidence>
<proteinExistence type="inferred from homology"/>
<keyword evidence="2" id="KW-0788">Thiol protease</keyword>
<dbReference type="InterPro" id="IPR033979">
    <property type="entry name" value="MINDY_domain"/>
</dbReference>
<dbReference type="EC" id="3.4.19.12" evidence="2"/>
<accession>A0A0C2MN39</accession>
<keyword evidence="2" id="KW-0645">Protease</keyword>
<dbReference type="OrthoDB" id="10261212at2759"/>
<feature type="compositionally biased region" description="Polar residues" evidence="3">
    <location>
        <begin position="333"/>
        <end position="347"/>
    </location>
</feature>
<dbReference type="OMA" id="ESENYML"/>
<evidence type="ECO:0000313" key="6">
    <source>
        <dbReference type="Proteomes" id="UP000031668"/>
    </source>
</evidence>
<evidence type="ECO:0000256" key="2">
    <source>
        <dbReference type="RuleBase" id="RU367139"/>
    </source>
</evidence>
<name>A0A0C2MN39_THEKT</name>
<reference evidence="5 6" key="1">
    <citation type="journal article" date="2014" name="Genome Biol. Evol.">
        <title>The genome of the myxosporean Thelohanellus kitauei shows adaptations to nutrient acquisition within its fish host.</title>
        <authorList>
            <person name="Yang Y."/>
            <person name="Xiong J."/>
            <person name="Zhou Z."/>
            <person name="Huo F."/>
            <person name="Miao W."/>
            <person name="Ran C."/>
            <person name="Liu Y."/>
            <person name="Zhang J."/>
            <person name="Feng J."/>
            <person name="Wang M."/>
            <person name="Wang M."/>
            <person name="Wang L."/>
            <person name="Yao B."/>
        </authorList>
    </citation>
    <scope>NUCLEOTIDE SEQUENCE [LARGE SCALE GENOMIC DNA]</scope>
    <source>
        <strain evidence="5">Wuqing</strain>
    </source>
</reference>
<evidence type="ECO:0000256" key="1">
    <source>
        <dbReference type="ARBA" id="ARBA00006616"/>
    </source>
</evidence>
<dbReference type="InterPro" id="IPR007518">
    <property type="entry name" value="MINDY"/>
</dbReference>
<dbReference type="PANTHER" id="PTHR18063:SF6">
    <property type="entry name" value="UBIQUITIN CARBOXYL-TERMINAL HYDROLASE"/>
    <property type="match status" value="1"/>
</dbReference>
<keyword evidence="2" id="KW-0833">Ubl conjugation pathway</keyword>
<dbReference type="GO" id="GO:1990380">
    <property type="term" value="F:K48-linked deubiquitinase activity"/>
    <property type="evidence" value="ECO:0007669"/>
    <property type="project" value="UniProtKB-UniRule"/>
</dbReference>
<dbReference type="Proteomes" id="UP000031668">
    <property type="component" value="Unassembled WGS sequence"/>
</dbReference>
<gene>
    <name evidence="5" type="ORF">RF11_10304</name>
</gene>
<feature type="region of interest" description="Disordered" evidence="3">
    <location>
        <begin position="314"/>
        <end position="348"/>
    </location>
</feature>
<dbReference type="GO" id="GO:0005829">
    <property type="term" value="C:cytosol"/>
    <property type="evidence" value="ECO:0007669"/>
    <property type="project" value="TreeGrafter"/>
</dbReference>
<feature type="domain" description="MINDY deubiquitinase" evidence="4">
    <location>
        <begin position="55"/>
        <end position="303"/>
    </location>
</feature>
<dbReference type="AlphaFoldDB" id="A0A0C2MN39"/>
<comment type="function">
    <text evidence="2">Hydrolase that can specifically remove 'Lys-48'-linked conjugated ubiquitin from proteins. Has exodeubiquitinase activity and has a preference for long polyubiquitin chains. May play a regulatory role at the level of protein turnover.</text>
</comment>
<keyword evidence="2" id="KW-0378">Hydrolase</keyword>
<comment type="caution">
    <text evidence="5">The sequence shown here is derived from an EMBL/GenBank/DDBJ whole genome shotgun (WGS) entry which is preliminary data.</text>
</comment>
<dbReference type="GO" id="GO:0140934">
    <property type="term" value="F:histone deubiquitinase activity"/>
    <property type="evidence" value="ECO:0007669"/>
    <property type="project" value="UniProtKB-UniRule"/>
</dbReference>
<dbReference type="Pfam" id="PF04424">
    <property type="entry name" value="MINDY_DUB"/>
    <property type="match status" value="1"/>
</dbReference>
<feature type="compositionally biased region" description="Low complexity" evidence="3">
    <location>
        <begin position="314"/>
        <end position="332"/>
    </location>
</feature>
<protein>
    <recommendedName>
        <fullName evidence="2">Ubiquitin carboxyl-terminal hydrolase</fullName>
        <ecNumber evidence="2">3.4.19.12</ecNumber>
    </recommendedName>
</protein>
<feature type="compositionally biased region" description="Polar residues" evidence="3">
    <location>
        <begin position="11"/>
        <end position="24"/>
    </location>
</feature>
<evidence type="ECO:0000313" key="5">
    <source>
        <dbReference type="EMBL" id="KII65785.1"/>
    </source>
</evidence>
<dbReference type="GO" id="GO:0006508">
    <property type="term" value="P:proteolysis"/>
    <property type="evidence" value="ECO:0007669"/>
    <property type="project" value="UniProtKB-KW"/>
</dbReference>
<dbReference type="GO" id="GO:0071944">
    <property type="term" value="C:cell periphery"/>
    <property type="evidence" value="ECO:0007669"/>
    <property type="project" value="TreeGrafter"/>
</dbReference>
<dbReference type="PANTHER" id="PTHR18063">
    <property type="entry name" value="NF-E2 INDUCIBLE PROTEIN"/>
    <property type="match status" value="1"/>
</dbReference>
<dbReference type="GO" id="GO:0004843">
    <property type="term" value="F:cysteine-type deubiquitinase activity"/>
    <property type="evidence" value="ECO:0007669"/>
    <property type="project" value="UniProtKB-UniRule"/>
</dbReference>
<comment type="catalytic activity">
    <reaction evidence="2">
        <text>Thiol-dependent hydrolysis of ester, thioester, amide, peptide and isopeptide bonds formed by the C-terminal Gly of ubiquitin (a 76-residue protein attached to proteins as an intracellular targeting signal).</text>
        <dbReference type="EC" id="3.4.19.12"/>
    </reaction>
</comment>
<organism evidence="5 6">
    <name type="scientific">Thelohanellus kitauei</name>
    <name type="common">Myxosporean</name>
    <dbReference type="NCBI Taxonomy" id="669202"/>
    <lineage>
        <taxon>Eukaryota</taxon>
        <taxon>Metazoa</taxon>
        <taxon>Cnidaria</taxon>
        <taxon>Myxozoa</taxon>
        <taxon>Myxosporea</taxon>
        <taxon>Bivalvulida</taxon>
        <taxon>Platysporina</taxon>
        <taxon>Myxobolidae</taxon>
        <taxon>Thelohanellus</taxon>
    </lineage>
</organism>
<dbReference type="GO" id="GO:0016807">
    <property type="term" value="F:cysteine-type carboxypeptidase activity"/>
    <property type="evidence" value="ECO:0007669"/>
    <property type="project" value="TreeGrafter"/>
</dbReference>